<dbReference type="GO" id="GO:0030154">
    <property type="term" value="P:cell differentiation"/>
    <property type="evidence" value="ECO:0007669"/>
    <property type="project" value="UniProtKB-KW"/>
</dbReference>
<dbReference type="STRING" id="74649.A0A2P6R1P7"/>
<evidence type="ECO:0000313" key="9">
    <source>
        <dbReference type="Proteomes" id="UP000238479"/>
    </source>
</evidence>
<gene>
    <name evidence="8" type="ORF">RchiOBHm_Chr4g0435211</name>
</gene>
<evidence type="ECO:0000256" key="1">
    <source>
        <dbReference type="ARBA" id="ARBA00005405"/>
    </source>
</evidence>
<sequence>MAGRNRMPRHADGFRGYRDDPRPVMHRGPQPFSIHPAALEEELAMQHREMQRIIAENRLVIDDNTLLQRELTDAKDEIHRLGQVIPKLRAEKEAETRELIERGLKLEADLRAVEPVGAEVLQLRAEIQKLNALRQELSTQVQGLTQDVTRLQAENQQLVAMRADIDGMQKELVETRRAYEYERKANEEQVEQKQAMEKNLISMAREIEQLRAEQMNAGRRARGLGGGGYGMMSGGPEMRYSGGSYGNVYRNGWGPYDRPGPRR</sequence>
<dbReference type="PANTHER" id="PTHR33405:SF19">
    <property type="entry name" value="OS08G0430100 PROTEIN"/>
    <property type="match status" value="1"/>
</dbReference>
<dbReference type="PANTHER" id="PTHR33405">
    <property type="entry name" value="PROTEIN FLX-LIKE 2"/>
    <property type="match status" value="1"/>
</dbReference>
<dbReference type="GO" id="GO:0009908">
    <property type="term" value="P:flower development"/>
    <property type="evidence" value="ECO:0007669"/>
    <property type="project" value="UniProtKB-KW"/>
</dbReference>
<dbReference type="SUPFAM" id="SSF90257">
    <property type="entry name" value="Myosin rod fragments"/>
    <property type="match status" value="1"/>
</dbReference>
<organism evidence="8 9">
    <name type="scientific">Rosa chinensis</name>
    <name type="common">China rose</name>
    <dbReference type="NCBI Taxonomy" id="74649"/>
    <lineage>
        <taxon>Eukaryota</taxon>
        <taxon>Viridiplantae</taxon>
        <taxon>Streptophyta</taxon>
        <taxon>Embryophyta</taxon>
        <taxon>Tracheophyta</taxon>
        <taxon>Spermatophyta</taxon>
        <taxon>Magnoliopsida</taxon>
        <taxon>eudicotyledons</taxon>
        <taxon>Gunneridae</taxon>
        <taxon>Pentapetalae</taxon>
        <taxon>rosids</taxon>
        <taxon>fabids</taxon>
        <taxon>Rosales</taxon>
        <taxon>Rosaceae</taxon>
        <taxon>Rosoideae</taxon>
        <taxon>Rosoideae incertae sedis</taxon>
        <taxon>Rosa</taxon>
    </lineage>
</organism>
<keyword evidence="4 6" id="KW-0175">Coiled coil</keyword>
<keyword evidence="5" id="KW-0287">Flowering</keyword>
<dbReference type="EMBL" id="PDCK01000042">
    <property type="protein sequence ID" value="PRQ40364.1"/>
    <property type="molecule type" value="Genomic_DNA"/>
</dbReference>
<dbReference type="OMA" id="HIDKERQ"/>
<proteinExistence type="inferred from homology"/>
<dbReference type="InterPro" id="IPR040353">
    <property type="entry name" value="FLX/FLX-like"/>
</dbReference>
<dbReference type="Proteomes" id="UP000238479">
    <property type="component" value="Chromosome 4"/>
</dbReference>
<protein>
    <recommendedName>
        <fullName evidence="10">Protein FLX-like 3</fullName>
    </recommendedName>
</protein>
<feature type="region of interest" description="Disordered" evidence="7">
    <location>
        <begin position="1"/>
        <end position="24"/>
    </location>
</feature>
<keyword evidence="2" id="KW-0217">Developmental protein</keyword>
<evidence type="ECO:0000256" key="2">
    <source>
        <dbReference type="ARBA" id="ARBA00022473"/>
    </source>
</evidence>
<keyword evidence="3" id="KW-0221">Differentiation</keyword>
<comment type="similarity">
    <text evidence="1">Belongs to the FLX family.</text>
</comment>
<feature type="compositionally biased region" description="Basic and acidic residues" evidence="7">
    <location>
        <begin position="9"/>
        <end position="23"/>
    </location>
</feature>
<evidence type="ECO:0008006" key="10">
    <source>
        <dbReference type="Google" id="ProtNLM"/>
    </source>
</evidence>
<evidence type="ECO:0000256" key="3">
    <source>
        <dbReference type="ARBA" id="ARBA00022782"/>
    </source>
</evidence>
<accession>A0A2P6R1P7</accession>
<evidence type="ECO:0000313" key="8">
    <source>
        <dbReference type="EMBL" id="PRQ40364.1"/>
    </source>
</evidence>
<evidence type="ECO:0000256" key="5">
    <source>
        <dbReference type="ARBA" id="ARBA00023089"/>
    </source>
</evidence>
<reference evidence="8 9" key="1">
    <citation type="journal article" date="2018" name="Nat. Genet.">
        <title>The Rosa genome provides new insights in the design of modern roses.</title>
        <authorList>
            <person name="Bendahmane M."/>
        </authorList>
    </citation>
    <scope>NUCLEOTIDE SEQUENCE [LARGE SCALE GENOMIC DNA]</scope>
    <source>
        <strain evidence="9">cv. Old Blush</strain>
    </source>
</reference>
<keyword evidence="9" id="KW-1185">Reference proteome</keyword>
<comment type="caution">
    <text evidence="8">The sequence shown here is derived from an EMBL/GenBank/DDBJ whole genome shotgun (WGS) entry which is preliminary data.</text>
</comment>
<dbReference type="Gramene" id="PRQ40364">
    <property type="protein sequence ID" value="PRQ40364"/>
    <property type="gene ID" value="RchiOBHm_Chr4g0435211"/>
</dbReference>
<dbReference type="AlphaFoldDB" id="A0A2P6R1P7"/>
<name>A0A2P6R1P7_ROSCH</name>
<feature type="coiled-coil region" evidence="6">
    <location>
        <begin position="120"/>
        <end position="213"/>
    </location>
</feature>
<evidence type="ECO:0000256" key="4">
    <source>
        <dbReference type="ARBA" id="ARBA00023054"/>
    </source>
</evidence>
<dbReference type="OrthoDB" id="1902464at2759"/>
<evidence type="ECO:0000256" key="7">
    <source>
        <dbReference type="SAM" id="MobiDB-lite"/>
    </source>
</evidence>
<evidence type="ECO:0000256" key="6">
    <source>
        <dbReference type="SAM" id="Coils"/>
    </source>
</evidence>